<gene>
    <name evidence="1" type="ORF">K7X08_019939</name>
</gene>
<dbReference type="AlphaFoldDB" id="A0A9Q1MTB7"/>
<sequence length="95" mass="10686">MEQCLWIWRRHPTPDSLHGCASKSGMQMFTTTVGQRQKWAYSTMVKYVKAPLQPAKVSTLALMHVTAPTQKPLRDSRIYSVIAAIGNMNDLCFTG</sequence>
<keyword evidence="2" id="KW-1185">Reference proteome</keyword>
<organism evidence="1 2">
    <name type="scientific">Anisodus acutangulus</name>
    <dbReference type="NCBI Taxonomy" id="402998"/>
    <lineage>
        <taxon>Eukaryota</taxon>
        <taxon>Viridiplantae</taxon>
        <taxon>Streptophyta</taxon>
        <taxon>Embryophyta</taxon>
        <taxon>Tracheophyta</taxon>
        <taxon>Spermatophyta</taxon>
        <taxon>Magnoliopsida</taxon>
        <taxon>eudicotyledons</taxon>
        <taxon>Gunneridae</taxon>
        <taxon>Pentapetalae</taxon>
        <taxon>asterids</taxon>
        <taxon>lamiids</taxon>
        <taxon>Solanales</taxon>
        <taxon>Solanaceae</taxon>
        <taxon>Solanoideae</taxon>
        <taxon>Hyoscyameae</taxon>
        <taxon>Anisodus</taxon>
    </lineage>
</organism>
<protein>
    <submittedName>
        <fullName evidence="1">Uncharacterized protein</fullName>
    </submittedName>
</protein>
<name>A0A9Q1MTB7_9SOLA</name>
<accession>A0A9Q1MTB7</accession>
<comment type="caution">
    <text evidence="1">The sequence shown here is derived from an EMBL/GenBank/DDBJ whole genome shotgun (WGS) entry which is preliminary data.</text>
</comment>
<evidence type="ECO:0000313" key="2">
    <source>
        <dbReference type="Proteomes" id="UP001152561"/>
    </source>
</evidence>
<dbReference type="EMBL" id="JAJAGQ010000003">
    <property type="protein sequence ID" value="KAJ8567731.1"/>
    <property type="molecule type" value="Genomic_DNA"/>
</dbReference>
<proteinExistence type="predicted"/>
<reference evidence="2" key="1">
    <citation type="journal article" date="2023" name="Proc. Natl. Acad. Sci. U.S.A.">
        <title>Genomic and structural basis for evolution of tropane alkaloid biosynthesis.</title>
        <authorList>
            <person name="Wanga Y.-J."/>
            <person name="Taina T."/>
            <person name="Yua J.-Y."/>
            <person name="Lia J."/>
            <person name="Xua B."/>
            <person name="Chenc J."/>
            <person name="D'Auriad J.C."/>
            <person name="Huanga J.-P."/>
            <person name="Huanga S.-X."/>
        </authorList>
    </citation>
    <scope>NUCLEOTIDE SEQUENCE [LARGE SCALE GENOMIC DNA]</scope>
    <source>
        <strain evidence="2">cv. KIB-2019</strain>
    </source>
</reference>
<dbReference type="Proteomes" id="UP001152561">
    <property type="component" value="Unassembled WGS sequence"/>
</dbReference>
<evidence type="ECO:0000313" key="1">
    <source>
        <dbReference type="EMBL" id="KAJ8567731.1"/>
    </source>
</evidence>